<feature type="compositionally biased region" description="Gly residues" evidence="3">
    <location>
        <begin position="24"/>
        <end position="33"/>
    </location>
</feature>
<protein>
    <recommendedName>
        <fullName evidence="2">Out at first protein homolog</fullName>
    </recommendedName>
</protein>
<dbReference type="AlphaFoldDB" id="A0A9Q0X7M8"/>
<evidence type="ECO:0000256" key="3">
    <source>
        <dbReference type="SAM" id="MobiDB-lite"/>
    </source>
</evidence>
<keyword evidence="8" id="KW-1185">Reference proteome</keyword>
<evidence type="ECO:0000259" key="5">
    <source>
        <dbReference type="Pfam" id="PF14941"/>
    </source>
</evidence>
<evidence type="ECO:0000256" key="1">
    <source>
        <dbReference type="ARBA" id="ARBA00005786"/>
    </source>
</evidence>
<reference evidence="7" key="1">
    <citation type="journal article" date="2023" name="DNA Res.">
        <title>Chromosome-level genome assembly of Phrynocephalus forsythii using third-generation DNA sequencing and Hi-C analysis.</title>
        <authorList>
            <person name="Qi Y."/>
            <person name="Zhao W."/>
            <person name="Zhao Y."/>
            <person name="Niu C."/>
            <person name="Cao S."/>
            <person name="Zhang Y."/>
        </authorList>
    </citation>
    <scope>NUCLEOTIDE SEQUENCE</scope>
    <source>
        <tissue evidence="7">Muscle</tissue>
    </source>
</reference>
<evidence type="ECO:0000259" key="6">
    <source>
        <dbReference type="Pfam" id="PF22873"/>
    </source>
</evidence>
<dbReference type="Pfam" id="PF22873">
    <property type="entry name" value="OAF_C"/>
    <property type="match status" value="1"/>
</dbReference>
<keyword evidence="4" id="KW-0472">Membrane</keyword>
<keyword evidence="4" id="KW-0812">Transmembrane</keyword>
<comment type="caution">
    <text evidence="7">The sequence shown here is derived from an EMBL/GenBank/DDBJ whole genome shotgun (WGS) entry which is preliminary data.</text>
</comment>
<evidence type="ECO:0000256" key="2">
    <source>
        <dbReference type="ARBA" id="ARBA00021639"/>
    </source>
</evidence>
<dbReference type="Pfam" id="PF14941">
    <property type="entry name" value="OAF_N"/>
    <property type="match status" value="1"/>
</dbReference>
<feature type="compositionally biased region" description="Low complexity" evidence="3">
    <location>
        <begin position="164"/>
        <end position="173"/>
    </location>
</feature>
<feature type="region of interest" description="Disordered" evidence="3">
    <location>
        <begin position="153"/>
        <end position="182"/>
    </location>
</feature>
<dbReference type="PANTHER" id="PTHR13423">
    <property type="entry name" value="OUT AT FIRST"/>
    <property type="match status" value="1"/>
</dbReference>
<feature type="compositionally biased region" description="Basic and acidic residues" evidence="3">
    <location>
        <begin position="108"/>
        <end position="120"/>
    </location>
</feature>
<keyword evidence="4" id="KW-1133">Transmembrane helix</keyword>
<feature type="region of interest" description="Disordered" evidence="3">
    <location>
        <begin position="1"/>
        <end position="120"/>
    </location>
</feature>
<proteinExistence type="inferred from homology"/>
<feature type="compositionally biased region" description="Basic and acidic residues" evidence="3">
    <location>
        <begin position="1"/>
        <end position="12"/>
    </location>
</feature>
<evidence type="ECO:0000313" key="7">
    <source>
        <dbReference type="EMBL" id="KAJ7304980.1"/>
    </source>
</evidence>
<evidence type="ECO:0000256" key="4">
    <source>
        <dbReference type="SAM" id="Phobius"/>
    </source>
</evidence>
<sequence length="464" mass="51140">MKKPKERGSGKRKESRGRASQPASGGGGEGEGSVGAARRQDRSPTAREGQFPPPLALSGRDKGVAGRGGGPAQEHQPGPRLQQRPGKGGGPRSEPPARSPRGAWSEQRAARGGESGADRVLWRREGEAAALPGSGKESSPLFLGVKEKVLPAKKRAEERRRRASSGSGPRAWAGPPPAPSRPVPVVPWMRMPRRWLWLLLCLVAAPPLLLLPLPGLAAPPSELRVRVRLPDGQVTEESLQADSGADCVSLELRQGDGTLVTLTADFRQEVKIFRALILGELERGQSQFQALCFVTRLHRNEIIPSESMAKLRQKNPRTVRQAEEVRALEHLSMDVAVNFSKGAQLSSHIYNVCSEAKEAIYTREEDVKFWLEKGVDGSMFEVLPQSADLPDLQRCRLCTDRWKPCICSYSLSIEWYPCMLKYCKSRDAAGKVLSYKCGIRSCQKGYSFDYYVPQKQLCLWDEET</sequence>
<organism evidence="7 8">
    <name type="scientific">Phrynocephalus forsythii</name>
    <dbReference type="NCBI Taxonomy" id="171643"/>
    <lineage>
        <taxon>Eukaryota</taxon>
        <taxon>Metazoa</taxon>
        <taxon>Chordata</taxon>
        <taxon>Craniata</taxon>
        <taxon>Vertebrata</taxon>
        <taxon>Euteleostomi</taxon>
        <taxon>Lepidosauria</taxon>
        <taxon>Squamata</taxon>
        <taxon>Bifurcata</taxon>
        <taxon>Unidentata</taxon>
        <taxon>Episquamata</taxon>
        <taxon>Toxicofera</taxon>
        <taxon>Iguania</taxon>
        <taxon>Acrodonta</taxon>
        <taxon>Agamidae</taxon>
        <taxon>Agaminae</taxon>
        <taxon>Phrynocephalus</taxon>
    </lineage>
</organism>
<comment type="similarity">
    <text evidence="1">Belongs to the OAF family.</text>
</comment>
<dbReference type="InterPro" id="IPR053894">
    <property type="entry name" value="OAF_N"/>
</dbReference>
<feature type="domain" description="Out at first C-terminal" evidence="6">
    <location>
        <begin position="394"/>
        <end position="462"/>
    </location>
</feature>
<dbReference type="InterPro" id="IPR026315">
    <property type="entry name" value="Oaf"/>
</dbReference>
<dbReference type="InterPro" id="IPR053897">
    <property type="entry name" value="Oaf_C"/>
</dbReference>
<dbReference type="Proteomes" id="UP001142489">
    <property type="component" value="Unassembled WGS sequence"/>
</dbReference>
<feature type="transmembrane region" description="Helical" evidence="4">
    <location>
        <begin position="195"/>
        <end position="217"/>
    </location>
</feature>
<dbReference type="EMBL" id="JAPFRF010000022">
    <property type="protein sequence ID" value="KAJ7304980.1"/>
    <property type="molecule type" value="Genomic_DNA"/>
</dbReference>
<evidence type="ECO:0000313" key="8">
    <source>
        <dbReference type="Proteomes" id="UP001142489"/>
    </source>
</evidence>
<dbReference type="PANTHER" id="PTHR13423:SF2">
    <property type="entry name" value="OUT AT FIRST PROTEIN HOMOLOG"/>
    <property type="match status" value="1"/>
</dbReference>
<accession>A0A9Q0X7M8</accession>
<dbReference type="OrthoDB" id="5947176at2759"/>
<name>A0A9Q0X7M8_9SAUR</name>
<gene>
    <name evidence="7" type="ORF">JRQ81_010712</name>
</gene>
<feature type="domain" description="Out at first protein BRICHOS-like" evidence="5">
    <location>
        <begin position="221"/>
        <end position="370"/>
    </location>
</feature>